<dbReference type="InterPro" id="IPR043519">
    <property type="entry name" value="NT_sf"/>
</dbReference>
<dbReference type="InterPro" id="IPR010996">
    <property type="entry name" value="HHH_MUS81"/>
</dbReference>
<evidence type="ECO:0000313" key="14">
    <source>
        <dbReference type="Proteomes" id="UP000076154"/>
    </source>
</evidence>
<dbReference type="Pfam" id="PF10391">
    <property type="entry name" value="DNA_pol_lambd_f"/>
    <property type="match status" value="1"/>
</dbReference>
<dbReference type="SUPFAM" id="SSF52113">
    <property type="entry name" value="BRCT domain"/>
    <property type="match status" value="1"/>
</dbReference>
<dbReference type="GO" id="GO:0046872">
    <property type="term" value="F:metal ion binding"/>
    <property type="evidence" value="ECO:0007669"/>
    <property type="project" value="UniProtKB-KW"/>
</dbReference>
<evidence type="ECO:0000256" key="2">
    <source>
        <dbReference type="ARBA" id="ARBA00004123"/>
    </source>
</evidence>
<name>A0A369K375_HYPMA</name>
<gene>
    <name evidence="13" type="primary">POLM</name>
    <name evidence="13" type="ORF">Hypma_007611</name>
</gene>
<sequence>MTPRATSVQRASSASSTLSTGSNSEERPIRVHVLQAKIDSGTIDELYALIDSETGRFLQLELCADPSDADIVITNVRMRKRLERHMDWTLARQKAIVTPEWLRDSIQQKRFLACGDYAALSELREETAANCPDCKMQLTSCHCVSSSSTNVKSSADPATHLITSTKVLSNYAARYACQRASPLVCPNQTLCAELNILRLHRELEGKAINALGYERAIAILKAYPYVITPENFESEVARLPYLGEKIRSKINEFIKFGFVEESQTIRMSERFQSLNLFTTIYGIGPSKARDLYSIGIRTIEDMLRYFDVPLGPDGRPIAEEQIILTPNKRRVPPKTRLPDISIKAALALREDLEKKIPRSEVEEMHSVVMAELEQLHPGCMSTIVGGYRRGKLDSNDVDIVISSFSQNSGGDHIKGLCGKLVRKLYDRGLVTNVMHLSGFHAHNALKTTHWDSLEKALTVFVLPPVDGKARIRRRLDLIFASPEAYWTAVVGWTGSRMFERDLRLWAKVEKGMKFDSSGMTRRHDSKLFVPKSEKDVFDMLDLEWIDPTLRNANL</sequence>
<evidence type="ECO:0000256" key="5">
    <source>
        <dbReference type="ARBA" id="ARBA00022695"/>
    </source>
</evidence>
<keyword evidence="6" id="KW-0235">DNA replication</keyword>
<dbReference type="InterPro" id="IPR001726">
    <property type="entry name" value="TdT/Mu"/>
</dbReference>
<evidence type="ECO:0000256" key="4">
    <source>
        <dbReference type="ARBA" id="ARBA00022679"/>
    </source>
</evidence>
<dbReference type="Pfam" id="PF14791">
    <property type="entry name" value="DNA_pol_B_thumb"/>
    <property type="match status" value="1"/>
</dbReference>
<dbReference type="SUPFAM" id="SSF81585">
    <property type="entry name" value="PsbU/PolX domain-like"/>
    <property type="match status" value="1"/>
</dbReference>
<dbReference type="SUPFAM" id="SSF47802">
    <property type="entry name" value="DNA polymerase beta, N-terminal domain-like"/>
    <property type="match status" value="1"/>
</dbReference>
<keyword evidence="9" id="KW-0539">Nucleus</keyword>
<evidence type="ECO:0000256" key="6">
    <source>
        <dbReference type="ARBA" id="ARBA00022705"/>
    </source>
</evidence>
<dbReference type="Pfam" id="PF14792">
    <property type="entry name" value="DNA_pol_B_palm"/>
    <property type="match status" value="1"/>
</dbReference>
<keyword evidence="14" id="KW-1185">Reference proteome</keyword>
<dbReference type="CDD" id="cd00141">
    <property type="entry name" value="NT_POLXc"/>
    <property type="match status" value="1"/>
</dbReference>
<comment type="caution">
    <text evidence="13">The sequence shown here is derived from an EMBL/GenBank/DDBJ whole genome shotgun (WGS) entry which is preliminary data.</text>
</comment>
<keyword evidence="5" id="KW-0548">Nucleotidyltransferase</keyword>
<dbReference type="GO" id="GO:0005634">
    <property type="term" value="C:nucleus"/>
    <property type="evidence" value="ECO:0007669"/>
    <property type="project" value="UniProtKB-SubCell"/>
</dbReference>
<dbReference type="InterPro" id="IPR037160">
    <property type="entry name" value="DNA_Pol_thumb_sf"/>
</dbReference>
<dbReference type="Gene3D" id="3.30.210.10">
    <property type="entry name" value="DNA polymerase, thumb domain"/>
    <property type="match status" value="1"/>
</dbReference>
<dbReference type="Pfam" id="PF14716">
    <property type="entry name" value="HHH_8"/>
    <property type="match status" value="1"/>
</dbReference>
<dbReference type="FunCoup" id="A0A369K375">
    <property type="interactions" value="181"/>
</dbReference>
<feature type="region of interest" description="Disordered" evidence="11">
    <location>
        <begin position="1"/>
        <end position="26"/>
    </location>
</feature>
<dbReference type="InterPro" id="IPR002054">
    <property type="entry name" value="DNA-dir_DNA_pol_X"/>
</dbReference>
<evidence type="ECO:0000313" key="13">
    <source>
        <dbReference type="EMBL" id="RDB25356.1"/>
    </source>
</evidence>
<keyword evidence="4" id="KW-0808">Transferase</keyword>
<dbReference type="PANTHER" id="PTHR11276:SF28">
    <property type="entry name" value="DNA POLYMERASE LAMBDA"/>
    <property type="match status" value="1"/>
</dbReference>
<dbReference type="Gene3D" id="3.40.50.10190">
    <property type="entry name" value="BRCT domain"/>
    <property type="match status" value="1"/>
</dbReference>
<dbReference type="InterPro" id="IPR001357">
    <property type="entry name" value="BRCT_dom"/>
</dbReference>
<evidence type="ECO:0000256" key="7">
    <source>
        <dbReference type="ARBA" id="ARBA00022723"/>
    </source>
</evidence>
<dbReference type="Gene3D" id="3.30.460.10">
    <property type="entry name" value="Beta Polymerase, domain 2"/>
    <property type="match status" value="1"/>
</dbReference>
<dbReference type="AlphaFoldDB" id="A0A369K375"/>
<dbReference type="GO" id="GO:0006303">
    <property type="term" value="P:double-strand break repair via nonhomologous end joining"/>
    <property type="evidence" value="ECO:0007669"/>
    <property type="project" value="TreeGrafter"/>
</dbReference>
<dbReference type="STRING" id="39966.A0A369K375"/>
<dbReference type="InterPro" id="IPR027421">
    <property type="entry name" value="DNA_pol_lamdba_lyase_dom_sf"/>
</dbReference>
<dbReference type="GO" id="GO:0003677">
    <property type="term" value="F:DNA binding"/>
    <property type="evidence" value="ECO:0007669"/>
    <property type="project" value="InterPro"/>
</dbReference>
<evidence type="ECO:0000256" key="8">
    <source>
        <dbReference type="ARBA" id="ARBA00022842"/>
    </source>
</evidence>
<dbReference type="InterPro" id="IPR018944">
    <property type="entry name" value="DNA_pol_lambd_fingers_domain"/>
</dbReference>
<dbReference type="FunFam" id="3.30.210.10:FF:000005">
    <property type="entry name" value="DNA polymerase IV"/>
    <property type="match status" value="1"/>
</dbReference>
<organism evidence="13 14">
    <name type="scientific">Hypsizygus marmoreus</name>
    <name type="common">White beech mushroom</name>
    <name type="synonym">Agaricus marmoreus</name>
    <dbReference type="NCBI Taxonomy" id="39966"/>
    <lineage>
        <taxon>Eukaryota</taxon>
        <taxon>Fungi</taxon>
        <taxon>Dikarya</taxon>
        <taxon>Basidiomycota</taxon>
        <taxon>Agaricomycotina</taxon>
        <taxon>Agaricomycetes</taxon>
        <taxon>Agaricomycetidae</taxon>
        <taxon>Agaricales</taxon>
        <taxon>Tricholomatineae</taxon>
        <taxon>Lyophyllaceae</taxon>
        <taxon>Hypsizygus</taxon>
    </lineage>
</organism>
<evidence type="ECO:0000256" key="3">
    <source>
        <dbReference type="ARBA" id="ARBA00022634"/>
    </source>
</evidence>
<evidence type="ECO:0000259" key="12">
    <source>
        <dbReference type="PROSITE" id="PS50172"/>
    </source>
</evidence>
<dbReference type="GO" id="GO:0003887">
    <property type="term" value="F:DNA-directed DNA polymerase activity"/>
    <property type="evidence" value="ECO:0007669"/>
    <property type="project" value="InterPro"/>
</dbReference>
<keyword evidence="8" id="KW-0460">Magnesium</keyword>
<proteinExistence type="predicted"/>
<dbReference type="InterPro" id="IPR028207">
    <property type="entry name" value="DNA_pol_B_palm_palm"/>
</dbReference>
<evidence type="ECO:0000256" key="11">
    <source>
        <dbReference type="SAM" id="MobiDB-lite"/>
    </source>
</evidence>
<feature type="active site" description="Nucleophile; Schiff-base intermediate with DNA; for 5'-dRP lyase activity" evidence="10">
    <location>
        <position position="249"/>
    </location>
</feature>
<keyword evidence="7" id="KW-0479">Metal-binding</keyword>
<dbReference type="PRINTS" id="PR00869">
    <property type="entry name" value="DNAPOLX"/>
</dbReference>
<dbReference type="PROSITE" id="PS50172">
    <property type="entry name" value="BRCT"/>
    <property type="match status" value="1"/>
</dbReference>
<dbReference type="Gene3D" id="1.10.150.20">
    <property type="entry name" value="5' to 3' exonuclease, C-terminal subdomain"/>
    <property type="match status" value="1"/>
</dbReference>
<feature type="domain" description="BRCT" evidence="12">
    <location>
        <begin position="44"/>
        <end position="119"/>
    </location>
</feature>
<dbReference type="SMART" id="SM00483">
    <property type="entry name" value="POLXc"/>
    <property type="match status" value="1"/>
</dbReference>
<dbReference type="PRINTS" id="PR00871">
    <property type="entry name" value="DNAPOLXTDT"/>
</dbReference>
<comment type="subcellular location">
    <subcellularLocation>
        <location evidence="2">Nucleus</location>
    </subcellularLocation>
</comment>
<dbReference type="InterPro" id="IPR022312">
    <property type="entry name" value="DNA_pol_X"/>
</dbReference>
<evidence type="ECO:0000256" key="9">
    <source>
        <dbReference type="ARBA" id="ARBA00023242"/>
    </source>
</evidence>
<dbReference type="Proteomes" id="UP000076154">
    <property type="component" value="Unassembled WGS sequence"/>
</dbReference>
<feature type="compositionally biased region" description="Low complexity" evidence="11">
    <location>
        <begin position="1"/>
        <end position="23"/>
    </location>
</feature>
<dbReference type="Gene3D" id="1.10.150.110">
    <property type="entry name" value="DNA polymerase beta, N-terminal domain-like"/>
    <property type="match status" value="1"/>
</dbReference>
<evidence type="ECO:0000256" key="1">
    <source>
        <dbReference type="ARBA" id="ARBA00001946"/>
    </source>
</evidence>
<accession>A0A369K375</accession>
<protein>
    <submittedName>
        <fullName evidence="13">DNA-directed DNA/RNA polymerase mu</fullName>
    </submittedName>
</protein>
<dbReference type="InParanoid" id="A0A369K375"/>
<dbReference type="InterPro" id="IPR029398">
    <property type="entry name" value="PolB_thumb"/>
</dbReference>
<dbReference type="SUPFAM" id="SSF81301">
    <property type="entry name" value="Nucleotidyltransferase"/>
    <property type="match status" value="1"/>
</dbReference>
<dbReference type="EMBL" id="LUEZ02000041">
    <property type="protein sequence ID" value="RDB25356.1"/>
    <property type="molecule type" value="Genomic_DNA"/>
</dbReference>
<dbReference type="InterPro" id="IPR036420">
    <property type="entry name" value="BRCT_dom_sf"/>
</dbReference>
<keyword evidence="3" id="KW-0237">DNA synthesis</keyword>
<comment type="cofactor">
    <cofactor evidence="1">
        <name>Mg(2+)</name>
        <dbReference type="ChEBI" id="CHEBI:18420"/>
    </cofactor>
</comment>
<reference evidence="13" key="1">
    <citation type="submission" date="2018-04" db="EMBL/GenBank/DDBJ databases">
        <title>Whole genome sequencing of Hypsizygus marmoreus.</title>
        <authorList>
            <person name="Choi I.-G."/>
            <person name="Min B."/>
            <person name="Kim J.-G."/>
            <person name="Kim S."/>
            <person name="Oh Y.-L."/>
            <person name="Kong W.-S."/>
            <person name="Park H."/>
            <person name="Jeong J."/>
            <person name="Song E.-S."/>
        </authorList>
    </citation>
    <scope>NUCLEOTIDE SEQUENCE [LARGE SCALE GENOMIC DNA]</scope>
    <source>
        <strain evidence="13">51987-8</strain>
    </source>
</reference>
<dbReference type="OrthoDB" id="205514at2759"/>
<evidence type="ECO:0000256" key="10">
    <source>
        <dbReference type="PIRSR" id="PIRSR622312-50"/>
    </source>
</evidence>
<dbReference type="PANTHER" id="PTHR11276">
    <property type="entry name" value="DNA POLYMERASE TYPE-X FAMILY MEMBER"/>
    <property type="match status" value="1"/>
</dbReference>